<dbReference type="STRING" id="1798474.A2118_01140"/>
<name>A0A1F6BSN7_9BACT</name>
<feature type="transmembrane region" description="Helical" evidence="1">
    <location>
        <begin position="7"/>
        <end position="27"/>
    </location>
</feature>
<protein>
    <recommendedName>
        <fullName evidence="2">DUF7282 domain-containing protein</fullName>
    </recommendedName>
</protein>
<evidence type="ECO:0000313" key="3">
    <source>
        <dbReference type="EMBL" id="OGG39936.1"/>
    </source>
</evidence>
<dbReference type="EMBL" id="MFKN01000036">
    <property type="protein sequence ID" value="OGG39936.1"/>
    <property type="molecule type" value="Genomic_DNA"/>
</dbReference>
<evidence type="ECO:0000313" key="4">
    <source>
        <dbReference type="Proteomes" id="UP000179014"/>
    </source>
</evidence>
<gene>
    <name evidence="3" type="ORF">A2118_01140</name>
</gene>
<organism evidence="3 4">
    <name type="scientific">Candidatus Kaiserbacteria bacterium GWA2_50_9</name>
    <dbReference type="NCBI Taxonomy" id="1798474"/>
    <lineage>
        <taxon>Bacteria</taxon>
        <taxon>Candidatus Kaiseribacteriota</taxon>
    </lineage>
</organism>
<keyword evidence="1" id="KW-1133">Transmembrane helix</keyword>
<reference evidence="3 4" key="1">
    <citation type="journal article" date="2016" name="Nat. Commun.">
        <title>Thousands of microbial genomes shed light on interconnected biogeochemical processes in an aquifer system.</title>
        <authorList>
            <person name="Anantharaman K."/>
            <person name="Brown C.T."/>
            <person name="Hug L.A."/>
            <person name="Sharon I."/>
            <person name="Castelle C.J."/>
            <person name="Probst A.J."/>
            <person name="Thomas B.C."/>
            <person name="Singh A."/>
            <person name="Wilkins M.J."/>
            <person name="Karaoz U."/>
            <person name="Brodie E.L."/>
            <person name="Williams K.H."/>
            <person name="Hubbard S.S."/>
            <person name="Banfield J.F."/>
        </authorList>
    </citation>
    <scope>NUCLEOTIDE SEQUENCE [LARGE SCALE GENOMIC DNA]</scope>
</reference>
<feature type="domain" description="DUF7282" evidence="2">
    <location>
        <begin position="54"/>
        <end position="136"/>
    </location>
</feature>
<evidence type="ECO:0000259" key="2">
    <source>
        <dbReference type="Pfam" id="PF23951"/>
    </source>
</evidence>
<keyword evidence="1" id="KW-0472">Membrane</keyword>
<evidence type="ECO:0000256" key="1">
    <source>
        <dbReference type="SAM" id="Phobius"/>
    </source>
</evidence>
<dbReference type="InterPro" id="IPR055706">
    <property type="entry name" value="Slg1/2_DUF7282"/>
</dbReference>
<dbReference type="AlphaFoldDB" id="A0A1F6BSN7"/>
<sequence>MIKDFSATSFVIGVMVGALLAGAWFLGGDINLDPGFSPLSTTSTDLAPQESGAISVANQPSGDSVIVESVTVPPPGIWIAVLEVNGRDLGNVLGAARVVGPHTDVEVSLLRPTEPGRSYAVQLYRDDNNGMFDPSINSVYVDFDTGSRVVAYFMTTE</sequence>
<accession>A0A1F6BSN7</accession>
<keyword evidence="1" id="KW-0812">Transmembrane</keyword>
<dbReference type="Pfam" id="PF23951">
    <property type="entry name" value="DUF7282"/>
    <property type="match status" value="1"/>
</dbReference>
<proteinExistence type="predicted"/>
<dbReference type="Proteomes" id="UP000179014">
    <property type="component" value="Unassembled WGS sequence"/>
</dbReference>
<comment type="caution">
    <text evidence="3">The sequence shown here is derived from an EMBL/GenBank/DDBJ whole genome shotgun (WGS) entry which is preliminary data.</text>
</comment>